<feature type="compositionally biased region" description="Basic and acidic residues" evidence="1">
    <location>
        <begin position="186"/>
        <end position="197"/>
    </location>
</feature>
<evidence type="ECO:0000313" key="3">
    <source>
        <dbReference type="Proteomes" id="UP000242519"/>
    </source>
</evidence>
<dbReference type="EMBL" id="MZNU01000257">
    <property type="protein sequence ID" value="OWP01899.1"/>
    <property type="molecule type" value="Genomic_DNA"/>
</dbReference>
<accession>A0A218Z1I5</accession>
<name>A0A218Z1I5_9HELO</name>
<comment type="caution">
    <text evidence="2">The sequence shown here is derived from an EMBL/GenBank/DDBJ whole genome shotgun (WGS) entry which is preliminary data.</text>
</comment>
<dbReference type="InParanoid" id="A0A218Z1I5"/>
<feature type="compositionally biased region" description="Basic and acidic residues" evidence="1">
    <location>
        <begin position="65"/>
        <end position="87"/>
    </location>
</feature>
<protein>
    <submittedName>
        <fullName evidence="2">Uncharacterized protein</fullName>
    </submittedName>
</protein>
<sequence>MASQPKTSDVQPKDMSQSVFLKSMGWRSMYDFMLSYNLCIADMEDYEEGQRIVRAFQEDEQERWEDERAGERALQERKAPGEQEAVSKQRKPALDVQGERQRQQLEAGKKSEKTHDYLSAGYELECPEVKIGHGAESSYIVAGPGAQLDRGYELAYNSSGAEIGYKYEPLSHIDRPSNEMDYDYEPLNKSHCNKERE</sequence>
<feature type="region of interest" description="Disordered" evidence="1">
    <location>
        <begin position="59"/>
        <end position="113"/>
    </location>
</feature>
<evidence type="ECO:0000256" key="1">
    <source>
        <dbReference type="SAM" id="MobiDB-lite"/>
    </source>
</evidence>
<dbReference type="AlphaFoldDB" id="A0A218Z1I5"/>
<dbReference type="OrthoDB" id="4232400at2759"/>
<feature type="compositionally biased region" description="Basic and acidic residues" evidence="1">
    <location>
        <begin position="97"/>
        <end position="113"/>
    </location>
</feature>
<proteinExistence type="predicted"/>
<gene>
    <name evidence="2" type="ORF">B2J93_4749</name>
</gene>
<feature type="region of interest" description="Disordered" evidence="1">
    <location>
        <begin position="171"/>
        <end position="197"/>
    </location>
</feature>
<organism evidence="2 3">
    <name type="scientific">Diplocarpon coronariae</name>
    <dbReference type="NCBI Taxonomy" id="2795749"/>
    <lineage>
        <taxon>Eukaryota</taxon>
        <taxon>Fungi</taxon>
        <taxon>Dikarya</taxon>
        <taxon>Ascomycota</taxon>
        <taxon>Pezizomycotina</taxon>
        <taxon>Leotiomycetes</taxon>
        <taxon>Helotiales</taxon>
        <taxon>Drepanopezizaceae</taxon>
        <taxon>Diplocarpon</taxon>
    </lineage>
</organism>
<evidence type="ECO:0000313" key="2">
    <source>
        <dbReference type="EMBL" id="OWP01899.1"/>
    </source>
</evidence>
<dbReference type="Proteomes" id="UP000242519">
    <property type="component" value="Unassembled WGS sequence"/>
</dbReference>
<keyword evidence="3" id="KW-1185">Reference proteome</keyword>
<reference evidence="2 3" key="1">
    <citation type="submission" date="2017-04" db="EMBL/GenBank/DDBJ databases">
        <title>Draft genome sequence of Marssonina coronaria NL1: causal agent of apple blotch.</title>
        <authorList>
            <person name="Cheng Q."/>
        </authorList>
    </citation>
    <scope>NUCLEOTIDE SEQUENCE [LARGE SCALE GENOMIC DNA]</scope>
    <source>
        <strain evidence="2 3">NL1</strain>
    </source>
</reference>